<proteinExistence type="predicted"/>
<organism evidence="2 3">
    <name type="scientific">Panagrellus redivivus</name>
    <name type="common">Microworm</name>
    <dbReference type="NCBI Taxonomy" id="6233"/>
    <lineage>
        <taxon>Eukaryota</taxon>
        <taxon>Metazoa</taxon>
        <taxon>Ecdysozoa</taxon>
        <taxon>Nematoda</taxon>
        <taxon>Chromadorea</taxon>
        <taxon>Rhabditida</taxon>
        <taxon>Tylenchina</taxon>
        <taxon>Panagrolaimomorpha</taxon>
        <taxon>Panagrolaimoidea</taxon>
        <taxon>Panagrolaimidae</taxon>
        <taxon>Panagrellus</taxon>
    </lineage>
</organism>
<reference evidence="3" key="2">
    <citation type="submission" date="2020-10" db="UniProtKB">
        <authorList>
            <consortium name="WormBaseParasite"/>
        </authorList>
    </citation>
    <scope>IDENTIFICATION</scope>
</reference>
<keyword evidence="1" id="KW-1133">Transmembrane helix</keyword>
<keyword evidence="1" id="KW-0812">Transmembrane</keyword>
<keyword evidence="2" id="KW-1185">Reference proteome</keyword>
<dbReference type="AlphaFoldDB" id="A0A7E4W616"/>
<sequence length="191" mass="22059">MASQFDSADVVTMSTLLDCAQFMLTFSVFLVTISVFHHHITANASHFRTPLPSTKPNLLIAAGLTVSNPGSTRFKQLNMANWKQRNDKRQQLQLRRTQQLNAWNERHAPEQAVESQMNDDNSFLVLIDNLINDERTKWLLLFLAGYIPIFYIAYLWNVFSIGNGIFNIPMMLFFVVVSAYDAFGIWYFQKR</sequence>
<evidence type="ECO:0000313" key="2">
    <source>
        <dbReference type="Proteomes" id="UP000492821"/>
    </source>
</evidence>
<evidence type="ECO:0000256" key="1">
    <source>
        <dbReference type="SAM" id="Phobius"/>
    </source>
</evidence>
<evidence type="ECO:0000313" key="3">
    <source>
        <dbReference type="WBParaSite" id="Pan_g678.t1"/>
    </source>
</evidence>
<accession>A0A7E4W616</accession>
<keyword evidence="1" id="KW-0472">Membrane</keyword>
<name>A0A7E4W616_PANRE</name>
<dbReference type="Proteomes" id="UP000492821">
    <property type="component" value="Unassembled WGS sequence"/>
</dbReference>
<feature type="transmembrane region" description="Helical" evidence="1">
    <location>
        <begin position="138"/>
        <end position="156"/>
    </location>
</feature>
<dbReference type="WBParaSite" id="Pan_g678.t1">
    <property type="protein sequence ID" value="Pan_g678.t1"/>
    <property type="gene ID" value="Pan_g678"/>
</dbReference>
<feature type="transmembrane region" description="Helical" evidence="1">
    <location>
        <begin position="168"/>
        <end position="188"/>
    </location>
</feature>
<feature type="transmembrane region" description="Helical" evidence="1">
    <location>
        <begin position="20"/>
        <end position="40"/>
    </location>
</feature>
<reference evidence="2" key="1">
    <citation type="journal article" date="2013" name="Genetics">
        <title>The draft genome and transcriptome of Panagrellus redivivus are shaped by the harsh demands of a free-living lifestyle.</title>
        <authorList>
            <person name="Srinivasan J."/>
            <person name="Dillman A.R."/>
            <person name="Macchietto M.G."/>
            <person name="Heikkinen L."/>
            <person name="Lakso M."/>
            <person name="Fracchia K.M."/>
            <person name="Antoshechkin I."/>
            <person name="Mortazavi A."/>
            <person name="Wong G."/>
            <person name="Sternberg P.W."/>
        </authorList>
    </citation>
    <scope>NUCLEOTIDE SEQUENCE [LARGE SCALE GENOMIC DNA]</scope>
    <source>
        <strain evidence="2">MT8872</strain>
    </source>
</reference>
<protein>
    <submittedName>
        <fullName evidence="3">Transmembrane protein</fullName>
    </submittedName>
</protein>